<dbReference type="EMBL" id="CM055756">
    <property type="protein sequence ID" value="KAJ7989434.1"/>
    <property type="molecule type" value="Genomic_DNA"/>
</dbReference>
<evidence type="ECO:0000313" key="1">
    <source>
        <dbReference type="EMBL" id="KAJ7989434.1"/>
    </source>
</evidence>
<dbReference type="Proteomes" id="UP001157502">
    <property type="component" value="Chromosome 29"/>
</dbReference>
<protein>
    <submittedName>
        <fullName evidence="1">Uncharacterized protein</fullName>
    </submittedName>
</protein>
<organism evidence="1 2">
    <name type="scientific">Dallia pectoralis</name>
    <name type="common">Alaska blackfish</name>
    <dbReference type="NCBI Taxonomy" id="75939"/>
    <lineage>
        <taxon>Eukaryota</taxon>
        <taxon>Metazoa</taxon>
        <taxon>Chordata</taxon>
        <taxon>Craniata</taxon>
        <taxon>Vertebrata</taxon>
        <taxon>Euteleostomi</taxon>
        <taxon>Actinopterygii</taxon>
        <taxon>Neopterygii</taxon>
        <taxon>Teleostei</taxon>
        <taxon>Protacanthopterygii</taxon>
        <taxon>Esociformes</taxon>
        <taxon>Umbridae</taxon>
        <taxon>Dallia</taxon>
    </lineage>
</organism>
<gene>
    <name evidence="1" type="ORF">DPEC_G00304500</name>
</gene>
<accession>A0ACC2FDI3</accession>
<evidence type="ECO:0000313" key="2">
    <source>
        <dbReference type="Proteomes" id="UP001157502"/>
    </source>
</evidence>
<sequence length="119" mass="12707">MGFMAPGSGNMYTSSISGSIAMTTTPTTASSTSGTITQGQIQSNQCQGNINADPASIHLPPTRPGLIWKSESALHYARRGLTSTGGLSERFYATGKRAAYRIQPVVSVMRRERNKELSP</sequence>
<reference evidence="1" key="1">
    <citation type="submission" date="2021-05" db="EMBL/GenBank/DDBJ databases">
        <authorList>
            <person name="Pan Q."/>
            <person name="Jouanno E."/>
            <person name="Zahm M."/>
            <person name="Klopp C."/>
            <person name="Cabau C."/>
            <person name="Louis A."/>
            <person name="Berthelot C."/>
            <person name="Parey E."/>
            <person name="Roest Crollius H."/>
            <person name="Montfort J."/>
            <person name="Robinson-Rechavi M."/>
            <person name="Bouchez O."/>
            <person name="Lampietro C."/>
            <person name="Lopez Roques C."/>
            <person name="Donnadieu C."/>
            <person name="Postlethwait J."/>
            <person name="Bobe J."/>
            <person name="Dillon D."/>
            <person name="Chandos A."/>
            <person name="von Hippel F."/>
            <person name="Guiguen Y."/>
        </authorList>
    </citation>
    <scope>NUCLEOTIDE SEQUENCE</scope>
    <source>
        <strain evidence="1">YG-Jan2019</strain>
    </source>
</reference>
<keyword evidence="2" id="KW-1185">Reference proteome</keyword>
<comment type="caution">
    <text evidence="1">The sequence shown here is derived from an EMBL/GenBank/DDBJ whole genome shotgun (WGS) entry which is preliminary data.</text>
</comment>
<proteinExistence type="predicted"/>
<name>A0ACC2FDI3_DALPE</name>